<feature type="signal peptide" evidence="2">
    <location>
        <begin position="1"/>
        <end position="23"/>
    </location>
</feature>
<proteinExistence type="predicted"/>
<evidence type="ECO:0008006" key="5">
    <source>
        <dbReference type="Google" id="ProtNLM"/>
    </source>
</evidence>
<feature type="transmembrane region" description="Helical" evidence="1">
    <location>
        <begin position="39"/>
        <end position="58"/>
    </location>
</feature>
<evidence type="ECO:0000256" key="1">
    <source>
        <dbReference type="SAM" id="Phobius"/>
    </source>
</evidence>
<dbReference type="RefSeq" id="WP_221258794.1">
    <property type="nucleotide sequence ID" value="NZ_AP024749.1"/>
</dbReference>
<keyword evidence="2" id="KW-0732">Signal</keyword>
<reference evidence="3 4" key="1">
    <citation type="submission" date="2021-06" db="EMBL/GenBank/DDBJ databases">
        <title>Whole genome sequences of Flavobacterium sp. KK2020170 and assembly.</title>
        <authorList>
            <person name="Kitahara K."/>
            <person name="Miyoshi S."/>
            <person name="Uesaka K."/>
        </authorList>
    </citation>
    <scope>NUCLEOTIDE SEQUENCE [LARGE SCALE GENOMIC DNA]</scope>
    <source>
        <strain evidence="3 4">KK2020170</strain>
    </source>
</reference>
<feature type="chain" id="PRO_5047006862" description="Signal peptidase" evidence="2">
    <location>
        <begin position="24"/>
        <end position="66"/>
    </location>
</feature>
<protein>
    <recommendedName>
        <fullName evidence="5">Signal peptidase</fullName>
    </recommendedName>
</protein>
<name>A0ABM7RZU2_9FLAO</name>
<dbReference type="EMBL" id="AP024749">
    <property type="protein sequence ID" value="BCY27157.1"/>
    <property type="molecule type" value="Genomic_DNA"/>
</dbReference>
<accession>A0ABM7RZU2</accession>
<organism evidence="3 4">
    <name type="scientific">Flavobacterium okayamense</name>
    <dbReference type="NCBI Taxonomy" id="2830782"/>
    <lineage>
        <taxon>Bacteria</taxon>
        <taxon>Pseudomonadati</taxon>
        <taxon>Bacteroidota</taxon>
        <taxon>Flavobacteriia</taxon>
        <taxon>Flavobacteriales</taxon>
        <taxon>Flavobacteriaceae</taxon>
        <taxon>Flavobacterium</taxon>
    </lineage>
</organism>
<keyword evidence="1" id="KW-1133">Transmembrane helix</keyword>
<keyword evidence="4" id="KW-1185">Reference proteome</keyword>
<keyword evidence="1" id="KW-0472">Membrane</keyword>
<sequence>MKSNIFKFYVTLMMAFVSFLSVAQPVDPPADDDPPPAPINMYLIWLAIIGIGFVFYFLNSRKTVNQ</sequence>
<evidence type="ECO:0000313" key="4">
    <source>
        <dbReference type="Proteomes" id="UP000825258"/>
    </source>
</evidence>
<gene>
    <name evidence="3" type="ORF">KK2020170_00250</name>
</gene>
<dbReference type="Proteomes" id="UP000825258">
    <property type="component" value="Chromosome"/>
</dbReference>
<evidence type="ECO:0000256" key="2">
    <source>
        <dbReference type="SAM" id="SignalP"/>
    </source>
</evidence>
<keyword evidence="1" id="KW-0812">Transmembrane</keyword>
<evidence type="ECO:0000313" key="3">
    <source>
        <dbReference type="EMBL" id="BCY27157.1"/>
    </source>
</evidence>